<evidence type="ECO:0000313" key="1">
    <source>
        <dbReference type="EMBL" id="MCI45773.1"/>
    </source>
</evidence>
<dbReference type="EMBL" id="LXQA010348382">
    <property type="protein sequence ID" value="MCI45773.1"/>
    <property type="molecule type" value="Genomic_DNA"/>
</dbReference>
<evidence type="ECO:0000313" key="2">
    <source>
        <dbReference type="Proteomes" id="UP000265520"/>
    </source>
</evidence>
<feature type="non-terminal residue" evidence="1">
    <location>
        <position position="48"/>
    </location>
</feature>
<protein>
    <submittedName>
        <fullName evidence="1">Uncharacterized protein</fullName>
    </submittedName>
</protein>
<comment type="caution">
    <text evidence="1">The sequence shown here is derived from an EMBL/GenBank/DDBJ whole genome shotgun (WGS) entry which is preliminary data.</text>
</comment>
<organism evidence="1 2">
    <name type="scientific">Trifolium medium</name>
    <dbReference type="NCBI Taxonomy" id="97028"/>
    <lineage>
        <taxon>Eukaryota</taxon>
        <taxon>Viridiplantae</taxon>
        <taxon>Streptophyta</taxon>
        <taxon>Embryophyta</taxon>
        <taxon>Tracheophyta</taxon>
        <taxon>Spermatophyta</taxon>
        <taxon>Magnoliopsida</taxon>
        <taxon>eudicotyledons</taxon>
        <taxon>Gunneridae</taxon>
        <taxon>Pentapetalae</taxon>
        <taxon>rosids</taxon>
        <taxon>fabids</taxon>
        <taxon>Fabales</taxon>
        <taxon>Fabaceae</taxon>
        <taxon>Papilionoideae</taxon>
        <taxon>50 kb inversion clade</taxon>
        <taxon>NPAAA clade</taxon>
        <taxon>Hologalegina</taxon>
        <taxon>IRL clade</taxon>
        <taxon>Trifolieae</taxon>
        <taxon>Trifolium</taxon>
    </lineage>
</organism>
<sequence length="48" mass="5495">MSHITPGLSFEWEHIGYWGRLASIRAHSFETVVVVPRDCPYPIVMGHD</sequence>
<reference evidence="1 2" key="1">
    <citation type="journal article" date="2018" name="Front. Plant Sci.">
        <title>Red Clover (Trifolium pratense) and Zigzag Clover (T. medium) - A Picture of Genomic Similarities and Differences.</title>
        <authorList>
            <person name="Dluhosova J."/>
            <person name="Istvanek J."/>
            <person name="Nedelnik J."/>
            <person name="Repkova J."/>
        </authorList>
    </citation>
    <scope>NUCLEOTIDE SEQUENCE [LARGE SCALE GENOMIC DNA]</scope>
    <source>
        <strain evidence="2">cv. 10/8</strain>
        <tissue evidence="1">Leaf</tissue>
    </source>
</reference>
<name>A0A392S9Z7_9FABA</name>
<dbReference type="AlphaFoldDB" id="A0A392S9Z7"/>
<accession>A0A392S9Z7</accession>
<proteinExistence type="predicted"/>
<keyword evidence="2" id="KW-1185">Reference proteome</keyword>
<dbReference type="Proteomes" id="UP000265520">
    <property type="component" value="Unassembled WGS sequence"/>
</dbReference>